<dbReference type="PROSITE" id="PS01180">
    <property type="entry name" value="CUB"/>
    <property type="match status" value="1"/>
</dbReference>
<evidence type="ECO:0000259" key="3">
    <source>
        <dbReference type="PROSITE" id="PS01180"/>
    </source>
</evidence>
<evidence type="ECO:0000313" key="4">
    <source>
        <dbReference type="Ensembl" id="ENSSPUP00000017375.1"/>
    </source>
</evidence>
<dbReference type="GeneTree" id="ENSGT00940000160021"/>
<dbReference type="Proteomes" id="UP000694392">
    <property type="component" value="Unplaced"/>
</dbReference>
<keyword evidence="5" id="KW-1185">Reference proteome</keyword>
<accession>A0A8D0H8T6</accession>
<evidence type="ECO:0000313" key="5">
    <source>
        <dbReference type="Proteomes" id="UP000694392"/>
    </source>
</evidence>
<evidence type="ECO:0000256" key="2">
    <source>
        <dbReference type="PROSITE-ProRule" id="PRU00059"/>
    </source>
</evidence>
<keyword evidence="1" id="KW-1015">Disulfide bond</keyword>
<sequence>KLEQHTERRGVIYSPSWPLNYPPAVNCSWYIQGDRGDVITIRTSHFLVVGNE</sequence>
<dbReference type="Gene3D" id="2.60.120.290">
    <property type="entry name" value="Spermadhesin, CUB domain"/>
    <property type="match status" value="1"/>
</dbReference>
<protein>
    <submittedName>
        <fullName evidence="4">LDL receptor related protein 3</fullName>
    </submittedName>
</protein>
<dbReference type="Pfam" id="PF00431">
    <property type="entry name" value="CUB"/>
    <property type="match status" value="1"/>
</dbReference>
<reference evidence="4" key="2">
    <citation type="submission" date="2025-09" db="UniProtKB">
        <authorList>
            <consortium name="Ensembl"/>
        </authorList>
    </citation>
    <scope>IDENTIFICATION</scope>
</reference>
<reference evidence="4" key="1">
    <citation type="submission" date="2025-08" db="UniProtKB">
        <authorList>
            <consortium name="Ensembl"/>
        </authorList>
    </citation>
    <scope>IDENTIFICATION</scope>
</reference>
<dbReference type="InterPro" id="IPR035914">
    <property type="entry name" value="Sperma_CUB_dom_sf"/>
</dbReference>
<dbReference type="CDD" id="cd00041">
    <property type="entry name" value="CUB"/>
    <property type="match status" value="1"/>
</dbReference>
<dbReference type="Ensembl" id="ENSSPUT00000018503.1">
    <property type="protein sequence ID" value="ENSSPUP00000017375.1"/>
    <property type="gene ID" value="ENSSPUG00000013385.1"/>
</dbReference>
<feature type="domain" description="CUB" evidence="3">
    <location>
        <begin position="1"/>
        <end position="52"/>
    </location>
</feature>
<name>A0A8D0H8T6_SPHPU</name>
<gene>
    <name evidence="4" type="primary">LRP3</name>
</gene>
<dbReference type="InterPro" id="IPR000859">
    <property type="entry name" value="CUB_dom"/>
</dbReference>
<dbReference type="SUPFAM" id="SSF49854">
    <property type="entry name" value="Spermadhesin, CUB domain"/>
    <property type="match status" value="1"/>
</dbReference>
<evidence type="ECO:0000256" key="1">
    <source>
        <dbReference type="ARBA" id="ARBA00023157"/>
    </source>
</evidence>
<proteinExistence type="predicted"/>
<organism evidence="4 5">
    <name type="scientific">Sphenodon punctatus</name>
    <name type="common">Tuatara</name>
    <name type="synonym">Hatteria punctata</name>
    <dbReference type="NCBI Taxonomy" id="8508"/>
    <lineage>
        <taxon>Eukaryota</taxon>
        <taxon>Metazoa</taxon>
        <taxon>Chordata</taxon>
        <taxon>Craniata</taxon>
        <taxon>Vertebrata</taxon>
        <taxon>Euteleostomi</taxon>
        <taxon>Lepidosauria</taxon>
        <taxon>Sphenodontia</taxon>
        <taxon>Sphenodontidae</taxon>
        <taxon>Sphenodon</taxon>
    </lineage>
</organism>
<dbReference type="AlphaFoldDB" id="A0A8D0H8T6"/>
<comment type="caution">
    <text evidence="2">Lacks conserved residue(s) required for the propagation of feature annotation.</text>
</comment>